<accession>A0A060TJC4</accession>
<sequence length="146" mass="16339">MLKEGGAGYKVEDDILVKRWEKVVWNVAWNSITALTLLDTKSWLDSSDQAMVVSRRVMDEVIEVANAAGIKVKRSLTDELIDKTLGMPGVISSMYTDLRNERPMEVESILGGPVHLGKRLNVSTPTLDILYALIKAQDSRIRKLKI</sequence>
<dbReference type="Pfam" id="PF08546">
    <property type="entry name" value="ApbA_C"/>
    <property type="match status" value="1"/>
</dbReference>
<gene>
    <name evidence="2" type="ORF">GNLVRS02_ARAD1D46024g</name>
</gene>
<dbReference type="InterPro" id="IPR008927">
    <property type="entry name" value="6-PGluconate_DH-like_C_sf"/>
</dbReference>
<dbReference type="PANTHER" id="PTHR21708:SF40">
    <property type="entry name" value="REDUCTASE FAMILY PROTEIN, PUTATIVE (AFU_ORTHOLOGUE AFUA_2G14497)-RELATED"/>
    <property type="match status" value="1"/>
</dbReference>
<dbReference type="GO" id="GO:0005737">
    <property type="term" value="C:cytoplasm"/>
    <property type="evidence" value="ECO:0007669"/>
    <property type="project" value="TreeGrafter"/>
</dbReference>
<dbReference type="InterPro" id="IPR013752">
    <property type="entry name" value="KPA_reductase"/>
</dbReference>
<name>A0A060TJC4_BLAAD</name>
<dbReference type="Gene3D" id="1.10.1040.10">
    <property type="entry name" value="N-(1-d-carboxylethyl)-l-norvaline Dehydrogenase, domain 2"/>
    <property type="match status" value="1"/>
</dbReference>
<evidence type="ECO:0000259" key="1">
    <source>
        <dbReference type="Pfam" id="PF08546"/>
    </source>
</evidence>
<proteinExistence type="predicted"/>
<dbReference type="InterPro" id="IPR051402">
    <property type="entry name" value="KPR-Related"/>
</dbReference>
<protein>
    <submittedName>
        <fullName evidence="2">ARAD1D46024p</fullName>
    </submittedName>
</protein>
<feature type="domain" description="Ketopantoate reductase C-terminal" evidence="1">
    <location>
        <begin position="14"/>
        <end position="136"/>
    </location>
</feature>
<dbReference type="AlphaFoldDB" id="A0A060TJC4"/>
<dbReference type="InterPro" id="IPR013328">
    <property type="entry name" value="6PGD_dom2"/>
</dbReference>
<evidence type="ECO:0000313" key="2">
    <source>
        <dbReference type="EMBL" id="CDP38937.1"/>
    </source>
</evidence>
<dbReference type="EMBL" id="HG937694">
    <property type="protein sequence ID" value="CDP38937.1"/>
    <property type="molecule type" value="Genomic_DNA"/>
</dbReference>
<reference evidence="2" key="2">
    <citation type="submission" date="2014-06" db="EMBL/GenBank/DDBJ databases">
        <title>The complete genome of Blastobotrys (Arxula) adeninivorans LS3 - a yeast of biotechnological interest.</title>
        <authorList>
            <person name="Kunze G."/>
            <person name="Gaillardin C."/>
            <person name="Czernicka M."/>
            <person name="Durrens P."/>
            <person name="Martin T."/>
            <person name="Boer E."/>
            <person name="Gabaldon T."/>
            <person name="Cruz J."/>
            <person name="Talla E."/>
            <person name="Marck C."/>
            <person name="Goffeau A."/>
            <person name="Barbe V."/>
            <person name="Baret P."/>
            <person name="Baronian K."/>
            <person name="Beier S."/>
            <person name="Bleykasten C."/>
            <person name="Bode R."/>
            <person name="Casaregola S."/>
            <person name="Despons L."/>
            <person name="Fairhead C."/>
            <person name="Giersberg M."/>
            <person name="Gierski P."/>
            <person name="Hahnel U."/>
            <person name="Hartmann A."/>
            <person name="Jankowska D."/>
            <person name="Jubin C."/>
            <person name="Jung P."/>
            <person name="Lafontaine I."/>
            <person name="Leh-Louis V."/>
            <person name="Lemaire M."/>
            <person name="Marcet-Houben M."/>
            <person name="Mascher M."/>
            <person name="Morel G."/>
            <person name="Richard G.-F."/>
            <person name="Riechen J."/>
            <person name="Sacerdot C."/>
            <person name="Sarkar A."/>
            <person name="Savel G."/>
            <person name="Schacherer J."/>
            <person name="Sherman D."/>
            <person name="Straub M.-L."/>
            <person name="Stein N."/>
            <person name="Thierry A."/>
            <person name="Trautwein-Schult A."/>
            <person name="Westhof E."/>
            <person name="Worch S."/>
            <person name="Dujon B."/>
            <person name="Souciet J.-L."/>
            <person name="Wincker P."/>
            <person name="Scholz U."/>
            <person name="Neuveglise N."/>
        </authorList>
    </citation>
    <scope>NUCLEOTIDE SEQUENCE</scope>
    <source>
        <strain evidence="2">LS3</strain>
    </source>
</reference>
<dbReference type="PANTHER" id="PTHR21708">
    <property type="entry name" value="PROBABLE 2-DEHYDROPANTOATE 2-REDUCTASE"/>
    <property type="match status" value="1"/>
</dbReference>
<organism evidence="2">
    <name type="scientific">Blastobotrys adeninivorans</name>
    <name type="common">Yeast</name>
    <name type="synonym">Arxula adeninivorans</name>
    <dbReference type="NCBI Taxonomy" id="409370"/>
    <lineage>
        <taxon>Eukaryota</taxon>
        <taxon>Fungi</taxon>
        <taxon>Dikarya</taxon>
        <taxon>Ascomycota</taxon>
        <taxon>Saccharomycotina</taxon>
        <taxon>Dipodascomycetes</taxon>
        <taxon>Dipodascales</taxon>
        <taxon>Trichomonascaceae</taxon>
        <taxon>Blastobotrys</taxon>
    </lineage>
</organism>
<dbReference type="PhylomeDB" id="A0A060TJC4"/>
<dbReference type="FunFam" id="1.10.1040.10:FF:000017">
    <property type="entry name" value="2-dehydropantoate 2-reductase"/>
    <property type="match status" value="1"/>
</dbReference>
<dbReference type="SUPFAM" id="SSF48179">
    <property type="entry name" value="6-phosphogluconate dehydrogenase C-terminal domain-like"/>
    <property type="match status" value="1"/>
</dbReference>
<reference evidence="2" key="1">
    <citation type="submission" date="2014-02" db="EMBL/GenBank/DDBJ databases">
        <authorList>
            <person name="Genoscope - CEA"/>
        </authorList>
    </citation>
    <scope>NUCLEOTIDE SEQUENCE</scope>
    <source>
        <strain evidence="2">LS3</strain>
    </source>
</reference>